<evidence type="ECO:0000256" key="7">
    <source>
        <dbReference type="ARBA" id="ARBA00023002"/>
    </source>
</evidence>
<proteinExistence type="inferred from homology"/>
<dbReference type="PRINTS" id="PR00419">
    <property type="entry name" value="ADXRDTASE"/>
</dbReference>
<dbReference type="AlphaFoldDB" id="A0A1I7WYX0"/>
<reference evidence="10" key="1">
    <citation type="submission" date="2016-11" db="UniProtKB">
        <authorList>
            <consortium name="WormBaseParasite"/>
        </authorList>
    </citation>
    <scope>IDENTIFICATION</scope>
</reference>
<keyword evidence="5" id="KW-0285">Flavoprotein</keyword>
<evidence type="ECO:0000256" key="3">
    <source>
        <dbReference type="ARBA" id="ARBA00005995"/>
    </source>
</evidence>
<name>A0A1I7WYX0_HETBA</name>
<dbReference type="GO" id="GO:0046592">
    <property type="term" value="F:polyamine oxidase activity"/>
    <property type="evidence" value="ECO:0007669"/>
    <property type="project" value="TreeGrafter"/>
</dbReference>
<dbReference type="Pfam" id="PF01593">
    <property type="entry name" value="Amino_oxidase"/>
    <property type="match status" value="1"/>
</dbReference>
<evidence type="ECO:0000256" key="4">
    <source>
        <dbReference type="ARBA" id="ARBA00022490"/>
    </source>
</evidence>
<organism evidence="9 10">
    <name type="scientific">Heterorhabditis bacteriophora</name>
    <name type="common">Entomopathogenic nematode worm</name>
    <dbReference type="NCBI Taxonomy" id="37862"/>
    <lineage>
        <taxon>Eukaryota</taxon>
        <taxon>Metazoa</taxon>
        <taxon>Ecdysozoa</taxon>
        <taxon>Nematoda</taxon>
        <taxon>Chromadorea</taxon>
        <taxon>Rhabditida</taxon>
        <taxon>Rhabditina</taxon>
        <taxon>Rhabditomorpha</taxon>
        <taxon>Strongyloidea</taxon>
        <taxon>Heterorhabditidae</taxon>
        <taxon>Heterorhabditis</taxon>
    </lineage>
</organism>
<dbReference type="InterPro" id="IPR050281">
    <property type="entry name" value="Flavin_monoamine_oxidase"/>
</dbReference>
<evidence type="ECO:0000313" key="10">
    <source>
        <dbReference type="WBParaSite" id="Hba_10337"/>
    </source>
</evidence>
<dbReference type="GO" id="GO:0005737">
    <property type="term" value="C:cytoplasm"/>
    <property type="evidence" value="ECO:0007669"/>
    <property type="project" value="UniProtKB-SubCell"/>
</dbReference>
<comment type="similarity">
    <text evidence="3">Belongs to the flavin monoamine oxidase family.</text>
</comment>
<sequence>MVRYSGHNSLATSYLKKSSFVENHADNTSGVARLKQRKVEGYHRKPEPQQPQRNEASTVNRRYRLWNIRSKIIGYLDSNSITLNLLQKESKKSKPSIAIIGAGIGGLSAARRLIEYGMTDIDIYEGMTRIGGRIHPIPYQECLTRRVPIKYYTRYEKYRYYCIKNSDGGYLQMGAQFINGAKNPIYKIAKELGVITEIVSDTAHLEHAEFLTGNQSINRKDIDLFMEFIEPLDLKYRELAKNHDLLSKVYTIKTIFMEDYARFIKVSDENNATGARRQLFDALTRPYRSYWEFEWAADWEDLSPRVLKEFNDLGHGRESYLTNKFGYTAILYHIESKIPRNTFHMNVTITNIRHSAHCIVLTSKNGEIMKNYDYVIVTSSLGHLKKYHHKLFTPPLPRQKKDAIEKIGMLFLI</sequence>
<keyword evidence="4" id="KW-0963">Cytoplasm</keyword>
<keyword evidence="9" id="KW-1185">Reference proteome</keyword>
<dbReference type="Proteomes" id="UP000095283">
    <property type="component" value="Unplaced"/>
</dbReference>
<evidence type="ECO:0000256" key="5">
    <source>
        <dbReference type="ARBA" id="ARBA00022630"/>
    </source>
</evidence>
<evidence type="ECO:0000259" key="8">
    <source>
        <dbReference type="Pfam" id="PF01593"/>
    </source>
</evidence>
<dbReference type="Gene3D" id="3.50.50.60">
    <property type="entry name" value="FAD/NAD(P)-binding domain"/>
    <property type="match status" value="1"/>
</dbReference>
<dbReference type="WBParaSite" id="Hba_10337">
    <property type="protein sequence ID" value="Hba_10337"/>
    <property type="gene ID" value="Hba_10337"/>
</dbReference>
<dbReference type="InterPro" id="IPR036188">
    <property type="entry name" value="FAD/NAD-bd_sf"/>
</dbReference>
<comment type="subcellular location">
    <subcellularLocation>
        <location evidence="2">Cytoplasm</location>
    </subcellularLocation>
</comment>
<keyword evidence="6" id="KW-0274">FAD</keyword>
<dbReference type="Gene3D" id="3.90.660.10">
    <property type="match status" value="1"/>
</dbReference>
<keyword evidence="7" id="KW-0560">Oxidoreductase</keyword>
<evidence type="ECO:0000256" key="2">
    <source>
        <dbReference type="ARBA" id="ARBA00004496"/>
    </source>
</evidence>
<protein>
    <submittedName>
        <fullName evidence="10">Amino_oxidase domain-containing protein</fullName>
    </submittedName>
</protein>
<evidence type="ECO:0000256" key="1">
    <source>
        <dbReference type="ARBA" id="ARBA00001974"/>
    </source>
</evidence>
<dbReference type="PANTHER" id="PTHR10742">
    <property type="entry name" value="FLAVIN MONOAMINE OXIDASE"/>
    <property type="match status" value="1"/>
</dbReference>
<feature type="domain" description="Amine oxidase" evidence="8">
    <location>
        <begin position="104"/>
        <end position="409"/>
    </location>
</feature>
<comment type="cofactor">
    <cofactor evidence="1">
        <name>FAD</name>
        <dbReference type="ChEBI" id="CHEBI:57692"/>
    </cofactor>
</comment>
<evidence type="ECO:0000313" key="9">
    <source>
        <dbReference type="Proteomes" id="UP000095283"/>
    </source>
</evidence>
<dbReference type="SUPFAM" id="SSF51905">
    <property type="entry name" value="FAD/NAD(P)-binding domain"/>
    <property type="match status" value="1"/>
</dbReference>
<dbReference type="PANTHER" id="PTHR10742:SF405">
    <property type="entry name" value="PEROXISOMAL N(1)-ACETYL-SPERMINE_SPERMIDINE OXIDASE"/>
    <property type="match status" value="1"/>
</dbReference>
<dbReference type="InterPro" id="IPR002937">
    <property type="entry name" value="Amino_oxidase"/>
</dbReference>
<accession>A0A1I7WYX0</accession>
<evidence type="ECO:0000256" key="6">
    <source>
        <dbReference type="ARBA" id="ARBA00022827"/>
    </source>
</evidence>